<name>A0A699XG30_TANCI</name>
<evidence type="ECO:0000313" key="1">
    <source>
        <dbReference type="EMBL" id="GFD56816.1"/>
    </source>
</evidence>
<dbReference type="EMBL" id="BKCJ011833779">
    <property type="protein sequence ID" value="GFD56816.1"/>
    <property type="molecule type" value="Genomic_DNA"/>
</dbReference>
<protein>
    <submittedName>
        <fullName evidence="1">Uncharacterized protein</fullName>
    </submittedName>
</protein>
<dbReference type="AlphaFoldDB" id="A0A699XG30"/>
<organism evidence="1">
    <name type="scientific">Tanacetum cinerariifolium</name>
    <name type="common">Dalmatian daisy</name>
    <name type="synonym">Chrysanthemum cinerariifolium</name>
    <dbReference type="NCBI Taxonomy" id="118510"/>
    <lineage>
        <taxon>Eukaryota</taxon>
        <taxon>Viridiplantae</taxon>
        <taxon>Streptophyta</taxon>
        <taxon>Embryophyta</taxon>
        <taxon>Tracheophyta</taxon>
        <taxon>Spermatophyta</taxon>
        <taxon>Magnoliopsida</taxon>
        <taxon>eudicotyledons</taxon>
        <taxon>Gunneridae</taxon>
        <taxon>Pentapetalae</taxon>
        <taxon>asterids</taxon>
        <taxon>campanulids</taxon>
        <taxon>Asterales</taxon>
        <taxon>Asteraceae</taxon>
        <taxon>Asteroideae</taxon>
        <taxon>Anthemideae</taxon>
        <taxon>Anthemidinae</taxon>
        <taxon>Tanacetum</taxon>
    </lineage>
</organism>
<feature type="non-terminal residue" evidence="1">
    <location>
        <position position="1"/>
    </location>
</feature>
<sequence length="75" mass="7829">AAGDHAAVDRVGGGFLIDVERLRIELGGEGDDLFLAQRAAAQIQVLAGVEILEIPIILHAASLPSKPGCAMKRAR</sequence>
<gene>
    <name evidence="1" type="ORF">Tci_928785</name>
</gene>
<accession>A0A699XG30</accession>
<reference evidence="1" key="1">
    <citation type="journal article" date="2019" name="Sci. Rep.">
        <title>Draft genome of Tanacetum cinerariifolium, the natural source of mosquito coil.</title>
        <authorList>
            <person name="Yamashiro T."/>
            <person name="Shiraishi A."/>
            <person name="Satake H."/>
            <person name="Nakayama K."/>
        </authorList>
    </citation>
    <scope>NUCLEOTIDE SEQUENCE</scope>
</reference>
<proteinExistence type="predicted"/>
<comment type="caution">
    <text evidence="1">The sequence shown here is derived from an EMBL/GenBank/DDBJ whole genome shotgun (WGS) entry which is preliminary data.</text>
</comment>